<accession>A0A7K0KD39</accession>
<dbReference type="InterPro" id="IPR056798">
    <property type="entry name" value="ADH_Fe_C"/>
</dbReference>
<dbReference type="Pfam" id="PF25137">
    <property type="entry name" value="ADH_Fe_C"/>
    <property type="match status" value="1"/>
</dbReference>
<dbReference type="GO" id="GO:1990002">
    <property type="term" value="F:methylglyoxal reductase (NADPH) (acetol producing) activity"/>
    <property type="evidence" value="ECO:0007669"/>
    <property type="project" value="TreeGrafter"/>
</dbReference>
<dbReference type="SUPFAM" id="SSF56796">
    <property type="entry name" value="Dehydroquinate synthase-like"/>
    <property type="match status" value="1"/>
</dbReference>
<dbReference type="AlphaFoldDB" id="A0A7K0KD39"/>
<dbReference type="PANTHER" id="PTHR43633">
    <property type="entry name" value="ALCOHOL DEHYDROGENASE YQHD"/>
    <property type="match status" value="1"/>
</dbReference>
<feature type="domain" description="Alcohol dehydrogenase iron-type/glycerol dehydrogenase GldA" evidence="3">
    <location>
        <begin position="10"/>
        <end position="183"/>
    </location>
</feature>
<gene>
    <name evidence="5" type="ORF">FYJ73_03550</name>
</gene>
<evidence type="ECO:0000256" key="2">
    <source>
        <dbReference type="ARBA" id="ARBA00023002"/>
    </source>
</evidence>
<sequence length="390" mass="43310">MKGNFVYYNPTKLYFGPDSLNGLKEELKKYGPNLMLNYGGGSIKRNGIYDEVMAVIKETGKTVVENPGVMSNPTLAKLREGVDIARKHQIDLILAVGGGSVCDYSKAVAACAHYEGDYWDAFYLKQQNPPQSQQILPVACVLTMAGTGSEMNAGTVITDADTKLKVGHVYDERLLPQFSILNPNFTLTVPVEQMKAGIFDIMSHILEQYFSDDDDNTSDYLSEGLMHSLIVAARKAVKDPKDYEARSNIMWTATWALNGLINKGKKEDWEVHMIGHSVGAWTHAPHGYTLAAVSLAYYRKIMKFGLKKFVRFAENVWGISPQGKSDEQIANEGLDALKAWMQEIGLPLTLKDIGTTDDMLEGIARGTFLLDAGYHQLTHDELMEVLHESM</sequence>
<dbReference type="GO" id="GO:0005829">
    <property type="term" value="C:cytosol"/>
    <property type="evidence" value="ECO:0007669"/>
    <property type="project" value="TreeGrafter"/>
</dbReference>
<dbReference type="InterPro" id="IPR001670">
    <property type="entry name" value="ADH_Fe/GldA"/>
</dbReference>
<reference evidence="5 6" key="1">
    <citation type="submission" date="2019-08" db="EMBL/GenBank/DDBJ databases">
        <title>In-depth cultivation of the pig gut microbiome towards novel bacterial diversity and tailored functional studies.</title>
        <authorList>
            <person name="Wylensek D."/>
            <person name="Hitch T.C.A."/>
            <person name="Clavel T."/>
        </authorList>
    </citation>
    <scope>NUCLEOTIDE SEQUENCE [LARGE SCALE GENOMIC DNA]</scope>
    <source>
        <strain evidence="5 6">LKV-178-WT-2A</strain>
    </source>
</reference>
<evidence type="ECO:0000313" key="6">
    <source>
        <dbReference type="Proteomes" id="UP000438914"/>
    </source>
</evidence>
<comment type="similarity">
    <text evidence="1">Belongs to the iron-containing alcohol dehydrogenase family.</text>
</comment>
<dbReference type="FunFam" id="3.40.50.1970:FF:000003">
    <property type="entry name" value="Alcohol dehydrogenase, iron-containing"/>
    <property type="match status" value="1"/>
</dbReference>
<dbReference type="Proteomes" id="UP000438914">
    <property type="component" value="Unassembled WGS sequence"/>
</dbReference>
<keyword evidence="2" id="KW-0560">Oxidoreductase</keyword>
<dbReference type="PANTHER" id="PTHR43633:SF1">
    <property type="entry name" value="ALCOHOL DEHYDROGENASE YQHD"/>
    <property type="match status" value="1"/>
</dbReference>
<comment type="caution">
    <text evidence="5">The sequence shown here is derived from an EMBL/GenBank/DDBJ whole genome shotgun (WGS) entry which is preliminary data.</text>
</comment>
<feature type="domain" description="Fe-containing alcohol dehydrogenase-like C-terminal" evidence="4">
    <location>
        <begin position="198"/>
        <end position="389"/>
    </location>
</feature>
<evidence type="ECO:0000256" key="1">
    <source>
        <dbReference type="ARBA" id="ARBA00007358"/>
    </source>
</evidence>
<dbReference type="Gene3D" id="1.20.1090.10">
    <property type="entry name" value="Dehydroquinate synthase-like - alpha domain"/>
    <property type="match status" value="1"/>
</dbReference>
<dbReference type="Pfam" id="PF00465">
    <property type="entry name" value="Fe-ADH"/>
    <property type="match status" value="1"/>
</dbReference>
<dbReference type="GO" id="GO:0008106">
    <property type="term" value="F:alcohol dehydrogenase (NADP+) activity"/>
    <property type="evidence" value="ECO:0007669"/>
    <property type="project" value="TreeGrafter"/>
</dbReference>
<evidence type="ECO:0000259" key="4">
    <source>
        <dbReference type="Pfam" id="PF25137"/>
    </source>
</evidence>
<dbReference type="RefSeq" id="WP_154533341.1">
    <property type="nucleotide sequence ID" value="NZ_VUNG01000005.1"/>
</dbReference>
<dbReference type="GO" id="GO:0046872">
    <property type="term" value="F:metal ion binding"/>
    <property type="evidence" value="ECO:0007669"/>
    <property type="project" value="InterPro"/>
</dbReference>
<proteinExistence type="inferred from homology"/>
<dbReference type="InterPro" id="IPR044731">
    <property type="entry name" value="BDH-like"/>
</dbReference>
<dbReference type="CDD" id="cd08187">
    <property type="entry name" value="BDH"/>
    <property type="match status" value="1"/>
</dbReference>
<name>A0A7K0KD39_9BACT</name>
<dbReference type="GO" id="GO:1990362">
    <property type="term" value="F:butanol dehydrogenase (NAD+) activity"/>
    <property type="evidence" value="ECO:0007669"/>
    <property type="project" value="InterPro"/>
</dbReference>
<keyword evidence="6" id="KW-1185">Reference proteome</keyword>
<protein>
    <submittedName>
        <fullName evidence="5">Iron-containing alcohol dehydrogenase</fullName>
    </submittedName>
</protein>
<dbReference type="Gene3D" id="3.40.50.1970">
    <property type="match status" value="1"/>
</dbReference>
<dbReference type="EMBL" id="VUNG01000005">
    <property type="protein sequence ID" value="MST83758.1"/>
    <property type="molecule type" value="Genomic_DNA"/>
</dbReference>
<organism evidence="5 6">
    <name type="scientific">Hallella mizrahii</name>
    <dbReference type="NCBI Taxonomy" id="2606637"/>
    <lineage>
        <taxon>Bacteria</taxon>
        <taxon>Pseudomonadati</taxon>
        <taxon>Bacteroidota</taxon>
        <taxon>Bacteroidia</taxon>
        <taxon>Bacteroidales</taxon>
        <taxon>Prevotellaceae</taxon>
        <taxon>Hallella</taxon>
    </lineage>
</organism>
<evidence type="ECO:0000259" key="3">
    <source>
        <dbReference type="Pfam" id="PF00465"/>
    </source>
</evidence>
<evidence type="ECO:0000313" key="5">
    <source>
        <dbReference type="EMBL" id="MST83758.1"/>
    </source>
</evidence>